<dbReference type="EMBL" id="LAZR01010328">
    <property type="protein sequence ID" value="KKM67561.1"/>
    <property type="molecule type" value="Genomic_DNA"/>
</dbReference>
<protein>
    <recommendedName>
        <fullName evidence="3">Homeodomain phBC6A51-type domain-containing protein</fullName>
    </recommendedName>
</protein>
<organism evidence="2">
    <name type="scientific">marine sediment metagenome</name>
    <dbReference type="NCBI Taxonomy" id="412755"/>
    <lineage>
        <taxon>unclassified sequences</taxon>
        <taxon>metagenomes</taxon>
        <taxon>ecological metagenomes</taxon>
    </lineage>
</organism>
<dbReference type="Gene3D" id="1.10.10.60">
    <property type="entry name" value="Homeodomain-like"/>
    <property type="match status" value="1"/>
</dbReference>
<feature type="compositionally biased region" description="Basic and acidic residues" evidence="1">
    <location>
        <begin position="162"/>
        <end position="187"/>
    </location>
</feature>
<accession>A0A0F9JYL1</accession>
<feature type="compositionally biased region" description="Basic and acidic residues" evidence="1">
    <location>
        <begin position="134"/>
        <end position="149"/>
    </location>
</feature>
<gene>
    <name evidence="2" type="ORF">LCGC14_1469920</name>
</gene>
<sequence length="187" mass="21844">MTNSKQKQNRNKSDKKKEVDVRKPYEYAMFIKWIAMPLVLRSPRFQKNISEEYKIDEDTLTNWKKRKGYKDDVTEEMKKHFNEKTPNVIQALYQQALKDGKASEVKLWLQYLEGWVPKEGIEHNDRTLEDLLKEDDDKNKQKDNRRAVKDSGQTGSKPKVHLKPDTKVLPGKKDIKGSDPKGKAEGV</sequence>
<reference evidence="2" key="1">
    <citation type="journal article" date="2015" name="Nature">
        <title>Complex archaea that bridge the gap between prokaryotes and eukaryotes.</title>
        <authorList>
            <person name="Spang A."/>
            <person name="Saw J.H."/>
            <person name="Jorgensen S.L."/>
            <person name="Zaremba-Niedzwiedzka K."/>
            <person name="Martijn J."/>
            <person name="Lind A.E."/>
            <person name="van Eijk R."/>
            <person name="Schleper C."/>
            <person name="Guy L."/>
            <person name="Ettema T.J."/>
        </authorList>
    </citation>
    <scope>NUCLEOTIDE SEQUENCE</scope>
</reference>
<evidence type="ECO:0000313" key="2">
    <source>
        <dbReference type="EMBL" id="KKM67561.1"/>
    </source>
</evidence>
<evidence type="ECO:0000256" key="1">
    <source>
        <dbReference type="SAM" id="MobiDB-lite"/>
    </source>
</evidence>
<comment type="caution">
    <text evidence="2">The sequence shown here is derived from an EMBL/GenBank/DDBJ whole genome shotgun (WGS) entry which is preliminary data.</text>
</comment>
<dbReference type="AlphaFoldDB" id="A0A0F9JYL1"/>
<evidence type="ECO:0008006" key="3">
    <source>
        <dbReference type="Google" id="ProtNLM"/>
    </source>
</evidence>
<proteinExistence type="predicted"/>
<name>A0A0F9JYL1_9ZZZZ</name>
<feature type="region of interest" description="Disordered" evidence="1">
    <location>
        <begin position="134"/>
        <end position="187"/>
    </location>
</feature>